<keyword evidence="4 5" id="KW-0720">Serine protease</keyword>
<keyword evidence="3 5" id="KW-0378">Hydrolase</keyword>
<dbReference type="Proteomes" id="UP000281118">
    <property type="component" value="Unassembled WGS sequence"/>
</dbReference>
<evidence type="ECO:0000256" key="4">
    <source>
        <dbReference type="ARBA" id="ARBA00022825"/>
    </source>
</evidence>
<evidence type="ECO:0000256" key="6">
    <source>
        <dbReference type="RuleBase" id="RU003355"/>
    </source>
</evidence>
<evidence type="ECO:0000256" key="7">
    <source>
        <dbReference type="SAM" id="MobiDB-lite"/>
    </source>
</evidence>
<sequence length="543" mass="57783">MAAAANERRKVHRRDNNGNLPSMKSELSESDEKKLERLLQELRLRRMALEPKFSDDVIVWPPRTAEAGGAELATLSAINLGNAADAIGEGVRGRGAPRMKLLKQVEGVSVMRANSSALLAMRRNTPGLRIAPAAWAYLQYIRPLGDELEASAIQVAAGTKVKRFEVRFADAQGKPVAGVRMKALVDWDGAHVPAVTDGDGIASLGIPVLYRRVEMILVEPEHTHWSVFVKGFERVDAPKRLNVLAAPLSPDSFQLLANYAPYDAQAGEGVTVGVIDSGVGPHAGIAVAGGGCFVTGENPADFLDNGIGHGTHVAGIIAGRMAADTGIYGLAPACRLMAYRVCPKSGERGRAKSTDIASALDRAIADGCHIVNISMGSLEPMPEMPDILEKARNAGVVVFAATGNDGQSLLRYPARYSHTLAVGALGRDGTFPADCPESFQESEIRRRKEFVAEFSNYGLSTDFIGPGVAVLSAFPGDRYAMMSGTSMATPYSSGMAARLLSGDNKLLNMPGGPEKADAIVRMLSKAAKKVGWQAEYEGFGVLK</sequence>
<dbReference type="GO" id="GO:0004252">
    <property type="term" value="F:serine-type endopeptidase activity"/>
    <property type="evidence" value="ECO:0007669"/>
    <property type="project" value="UniProtKB-UniRule"/>
</dbReference>
<proteinExistence type="inferred from homology"/>
<dbReference type="GO" id="GO:0006508">
    <property type="term" value="P:proteolysis"/>
    <property type="evidence" value="ECO:0007669"/>
    <property type="project" value="UniProtKB-KW"/>
</dbReference>
<evidence type="ECO:0000313" key="9">
    <source>
        <dbReference type="EMBL" id="RUR68178.1"/>
    </source>
</evidence>
<keyword evidence="2 5" id="KW-0645">Protease</keyword>
<comment type="similarity">
    <text evidence="1 5 6">Belongs to the peptidase S8 family.</text>
</comment>
<dbReference type="PROSITE" id="PS00138">
    <property type="entry name" value="SUBTILASE_SER"/>
    <property type="match status" value="1"/>
</dbReference>
<feature type="active site" description="Charge relay system" evidence="5">
    <location>
        <position position="309"/>
    </location>
</feature>
<evidence type="ECO:0000313" key="10">
    <source>
        <dbReference type="Proteomes" id="UP000281118"/>
    </source>
</evidence>
<dbReference type="SUPFAM" id="SSF52743">
    <property type="entry name" value="Subtilisin-like"/>
    <property type="match status" value="1"/>
</dbReference>
<protein>
    <submittedName>
        <fullName evidence="9">Serine protease</fullName>
    </submittedName>
</protein>
<reference evidence="9 10" key="1">
    <citation type="submission" date="2018-12" db="EMBL/GenBank/DDBJ databases">
        <title>The genome sequences of Variovorax guangxiensis DSM 27352.</title>
        <authorList>
            <person name="Gao J."/>
            <person name="Sun J."/>
        </authorList>
    </citation>
    <scope>NUCLEOTIDE SEQUENCE [LARGE SCALE GENOMIC DNA]</scope>
    <source>
        <strain evidence="9 10">DSM 27352</strain>
    </source>
</reference>
<dbReference type="PRINTS" id="PR00723">
    <property type="entry name" value="SUBTILISIN"/>
</dbReference>
<name>A0A433MK04_9BURK</name>
<dbReference type="InterPro" id="IPR022398">
    <property type="entry name" value="Peptidase_S8_His-AS"/>
</dbReference>
<dbReference type="RefSeq" id="WP_126022328.1">
    <property type="nucleotide sequence ID" value="NZ_RXFT01000005.1"/>
</dbReference>
<feature type="active site" description="Charge relay system" evidence="5">
    <location>
        <position position="486"/>
    </location>
</feature>
<dbReference type="PANTHER" id="PTHR43399">
    <property type="entry name" value="SUBTILISIN-RELATED"/>
    <property type="match status" value="1"/>
</dbReference>
<dbReference type="PROSITE" id="PS00136">
    <property type="entry name" value="SUBTILASE_ASP"/>
    <property type="match status" value="1"/>
</dbReference>
<dbReference type="Gene3D" id="3.40.50.200">
    <property type="entry name" value="Peptidase S8/S53 domain"/>
    <property type="match status" value="1"/>
</dbReference>
<dbReference type="InterPro" id="IPR023827">
    <property type="entry name" value="Peptidase_S8_Asp-AS"/>
</dbReference>
<dbReference type="InterPro" id="IPR036852">
    <property type="entry name" value="Peptidase_S8/S53_dom_sf"/>
</dbReference>
<dbReference type="InterPro" id="IPR000209">
    <property type="entry name" value="Peptidase_S8/S53_dom"/>
</dbReference>
<dbReference type="EMBL" id="RXFT01000005">
    <property type="protein sequence ID" value="RUR68178.1"/>
    <property type="molecule type" value="Genomic_DNA"/>
</dbReference>
<dbReference type="OrthoDB" id="6306157at2"/>
<feature type="domain" description="Peptidase S8/S53" evidence="8">
    <location>
        <begin position="267"/>
        <end position="511"/>
    </location>
</feature>
<evidence type="ECO:0000256" key="2">
    <source>
        <dbReference type="ARBA" id="ARBA00022670"/>
    </source>
</evidence>
<gene>
    <name evidence="9" type="ORF">EJP67_14045</name>
</gene>
<feature type="region of interest" description="Disordered" evidence="7">
    <location>
        <begin position="1"/>
        <end position="32"/>
    </location>
</feature>
<evidence type="ECO:0000256" key="1">
    <source>
        <dbReference type="ARBA" id="ARBA00011073"/>
    </source>
</evidence>
<evidence type="ECO:0000259" key="8">
    <source>
        <dbReference type="Pfam" id="PF00082"/>
    </source>
</evidence>
<comment type="caution">
    <text evidence="9">The sequence shown here is derived from an EMBL/GenBank/DDBJ whole genome shotgun (WGS) entry which is preliminary data.</text>
</comment>
<dbReference type="PANTHER" id="PTHR43399:SF4">
    <property type="entry name" value="CELL WALL-ASSOCIATED PROTEASE"/>
    <property type="match status" value="1"/>
</dbReference>
<dbReference type="InterPro" id="IPR023828">
    <property type="entry name" value="Peptidase_S8_Ser-AS"/>
</dbReference>
<accession>A0A433MK04</accession>
<dbReference type="InterPro" id="IPR051048">
    <property type="entry name" value="Peptidase_S8/S53_subtilisin"/>
</dbReference>
<dbReference type="PROSITE" id="PS00137">
    <property type="entry name" value="SUBTILASE_HIS"/>
    <property type="match status" value="1"/>
</dbReference>
<organism evidence="9 10">
    <name type="scientific">Variovorax guangxiensis</name>
    <dbReference type="NCBI Taxonomy" id="1775474"/>
    <lineage>
        <taxon>Bacteria</taxon>
        <taxon>Pseudomonadati</taxon>
        <taxon>Pseudomonadota</taxon>
        <taxon>Betaproteobacteria</taxon>
        <taxon>Burkholderiales</taxon>
        <taxon>Comamonadaceae</taxon>
        <taxon>Variovorax</taxon>
    </lineage>
</organism>
<feature type="active site" description="Charge relay system" evidence="5">
    <location>
        <position position="276"/>
    </location>
</feature>
<evidence type="ECO:0000256" key="5">
    <source>
        <dbReference type="PROSITE-ProRule" id="PRU01240"/>
    </source>
</evidence>
<dbReference type="PROSITE" id="PS51892">
    <property type="entry name" value="SUBTILASE"/>
    <property type="match status" value="1"/>
</dbReference>
<evidence type="ECO:0000256" key="3">
    <source>
        <dbReference type="ARBA" id="ARBA00022801"/>
    </source>
</evidence>
<dbReference type="Pfam" id="PF00082">
    <property type="entry name" value="Peptidase_S8"/>
    <property type="match status" value="1"/>
</dbReference>
<dbReference type="InterPro" id="IPR015500">
    <property type="entry name" value="Peptidase_S8_subtilisin-rel"/>
</dbReference>
<dbReference type="AlphaFoldDB" id="A0A433MK04"/>